<dbReference type="FunFam" id="3.40.930.10:FF:000019">
    <property type="entry name" value="Solute carrier family 4 member 11"/>
    <property type="match status" value="1"/>
</dbReference>
<dbReference type="Ensembl" id="ENSSLUT00000027289.1">
    <property type="protein sequence ID" value="ENSSLUP00000026420.1"/>
    <property type="gene ID" value="ENSSLUG00000011279.1"/>
</dbReference>
<keyword evidence="12" id="KW-1185">Reference proteome</keyword>
<feature type="transmembrane region" description="Helical" evidence="9">
    <location>
        <begin position="546"/>
        <end position="564"/>
    </location>
</feature>
<evidence type="ECO:0000256" key="2">
    <source>
        <dbReference type="ARBA" id="ARBA00010993"/>
    </source>
</evidence>
<evidence type="ECO:0000256" key="9">
    <source>
        <dbReference type="SAM" id="Phobius"/>
    </source>
</evidence>
<dbReference type="GO" id="GO:0016323">
    <property type="term" value="C:basolateral plasma membrane"/>
    <property type="evidence" value="ECO:0007669"/>
    <property type="project" value="TreeGrafter"/>
</dbReference>
<protein>
    <submittedName>
        <fullName evidence="11">Solute carrier family 4 member 11</fullName>
    </submittedName>
</protein>
<keyword evidence="7" id="KW-0406">Ion transport</keyword>
<feature type="transmembrane region" description="Helical" evidence="9">
    <location>
        <begin position="462"/>
        <end position="484"/>
    </location>
</feature>
<dbReference type="GO" id="GO:0005452">
    <property type="term" value="F:solute:inorganic anion antiporter activity"/>
    <property type="evidence" value="ECO:0007669"/>
    <property type="project" value="InterPro"/>
</dbReference>
<reference evidence="11" key="1">
    <citation type="submission" date="2025-08" db="UniProtKB">
        <authorList>
            <consortium name="Ensembl"/>
        </authorList>
    </citation>
    <scope>IDENTIFICATION</scope>
</reference>
<evidence type="ECO:0000256" key="6">
    <source>
        <dbReference type="ARBA" id="ARBA00022989"/>
    </source>
</evidence>
<evidence type="ECO:0000313" key="12">
    <source>
        <dbReference type="Proteomes" id="UP000694568"/>
    </source>
</evidence>
<dbReference type="InterPro" id="IPR011531">
    <property type="entry name" value="HCO3_transpt-like_TM_dom"/>
</dbReference>
<feature type="domain" description="Bicarbonate transporter-like transmembrane" evidence="10">
    <location>
        <begin position="359"/>
        <end position="631"/>
    </location>
</feature>
<keyword evidence="5 9" id="KW-0812">Transmembrane</keyword>
<organism evidence="11 12">
    <name type="scientific">Sander lucioperca</name>
    <name type="common">Pike-perch</name>
    <name type="synonym">Perca lucioperca</name>
    <dbReference type="NCBI Taxonomy" id="283035"/>
    <lineage>
        <taxon>Eukaryota</taxon>
        <taxon>Metazoa</taxon>
        <taxon>Chordata</taxon>
        <taxon>Craniata</taxon>
        <taxon>Vertebrata</taxon>
        <taxon>Euteleostomi</taxon>
        <taxon>Actinopterygii</taxon>
        <taxon>Neopterygii</taxon>
        <taxon>Teleostei</taxon>
        <taxon>Neoteleostei</taxon>
        <taxon>Acanthomorphata</taxon>
        <taxon>Eupercaria</taxon>
        <taxon>Perciformes</taxon>
        <taxon>Percoidei</taxon>
        <taxon>Percidae</taxon>
        <taxon>Luciopercinae</taxon>
        <taxon>Sander</taxon>
    </lineage>
</organism>
<keyword evidence="8 9" id="KW-0472">Membrane</keyword>
<evidence type="ECO:0000256" key="8">
    <source>
        <dbReference type="ARBA" id="ARBA00023136"/>
    </source>
</evidence>
<feature type="transmembrane region" description="Helical" evidence="9">
    <location>
        <begin position="591"/>
        <end position="613"/>
    </location>
</feature>
<dbReference type="SUPFAM" id="SSF55804">
    <property type="entry name" value="Phoshotransferase/anion transport protein"/>
    <property type="match status" value="1"/>
</dbReference>
<feature type="transmembrane region" description="Helical" evidence="9">
    <location>
        <begin position="293"/>
        <end position="316"/>
    </location>
</feature>
<accession>A0A8D0CZ48</accession>
<dbReference type="Gene3D" id="3.40.930.10">
    <property type="entry name" value="Mannitol-specific EII, Chain A"/>
    <property type="match status" value="1"/>
</dbReference>
<evidence type="ECO:0000256" key="3">
    <source>
        <dbReference type="ARBA" id="ARBA00022448"/>
    </source>
</evidence>
<keyword evidence="4" id="KW-1003">Cell membrane</keyword>
<evidence type="ECO:0000256" key="5">
    <source>
        <dbReference type="ARBA" id="ARBA00022692"/>
    </source>
</evidence>
<sequence length="641" mass="72605">MNFQEEVRAHRDLDSFLAQASILLDEKAATLDEVLRRMLTHVVEDGHGSYDVDKVMNSLFTDTGGKERNVHLLSETIQGVTATSTGVCYQQSWLCVLSNVRSLQRRHVCIARLERPQNWGGNCCEARYVILILAPPRTKSTKTAIELSRTFATIFSDISFRQKLLEVKTQEEFKQELVYQRQQLSIDTEKPVVEEVEDSDPRRGKPLQCKEFFKVGKGVYDDLRRRLPLYPSDFTDGITGKDRCLLKYTTTAIFLYIAILLPAIAFGSLNDESTRGEIVIRGICDDYELDFDAFYACIGLWNSLFLILGGLFNVSLFMKLFKRSTEEVIALFISIAFVGDAVKATVKSKSRQGQTTLNLVPYLNYKIREVVSDCALPISVLIFSFIGSYLFLDIQFPMLSVHDGPIFNFPPFEKLSGMNILSAVGLGFLLALLIFIDQNIVISLTHVPQHKLLKGTAFHWDLMLTGFINILMSCLGLPWMHAAFPHSSLHARQLAKVEQHVENGQLYTTIVSVKETRLTSLVANILIGLSAFMLPIPLQWIPKPVLYGLFLYIAATSLDGNQMVDRMALLLKEQTSYPPTHYIRRVPQRKVHYFTAVQMIQLIILCAFGMYPLPYMKMVFPLLMILLVPVSVLEAFPLKIE</sequence>
<proteinExistence type="inferred from homology"/>
<feature type="domain" description="Bicarbonate transporter-like transmembrane" evidence="10">
    <location>
        <begin position="279"/>
        <end position="350"/>
    </location>
</feature>
<evidence type="ECO:0000256" key="7">
    <source>
        <dbReference type="ARBA" id="ARBA00023065"/>
    </source>
</evidence>
<dbReference type="FunFam" id="1.10.287.570:FF:000002">
    <property type="entry name" value="Solute carrier family 4 member 11"/>
    <property type="match status" value="1"/>
</dbReference>
<evidence type="ECO:0000256" key="4">
    <source>
        <dbReference type="ARBA" id="ARBA00022475"/>
    </source>
</evidence>
<evidence type="ECO:0000313" key="11">
    <source>
        <dbReference type="Ensembl" id="ENSSLUP00000026420.1"/>
    </source>
</evidence>
<dbReference type="GO" id="GO:0050801">
    <property type="term" value="P:monoatomic ion homeostasis"/>
    <property type="evidence" value="ECO:0007669"/>
    <property type="project" value="TreeGrafter"/>
</dbReference>
<reference evidence="11" key="2">
    <citation type="submission" date="2025-09" db="UniProtKB">
        <authorList>
            <consortium name="Ensembl"/>
        </authorList>
    </citation>
    <scope>IDENTIFICATION</scope>
</reference>
<dbReference type="Proteomes" id="UP000694568">
    <property type="component" value="Unplaced"/>
</dbReference>
<feature type="transmembrane region" description="Helical" evidence="9">
    <location>
        <begin position="245"/>
        <end position="266"/>
    </location>
</feature>
<dbReference type="PANTHER" id="PTHR11453:SF127">
    <property type="entry name" value="SOLUTE CARRIER FAMILY 4 MEMBER 11"/>
    <property type="match status" value="1"/>
</dbReference>
<feature type="transmembrane region" description="Helical" evidence="9">
    <location>
        <begin position="420"/>
        <end position="442"/>
    </location>
</feature>
<comment type="similarity">
    <text evidence="2">Belongs to the anion exchanger (TC 2.A.31) family.</text>
</comment>
<feature type="transmembrane region" description="Helical" evidence="9">
    <location>
        <begin position="619"/>
        <end position="638"/>
    </location>
</feature>
<evidence type="ECO:0000259" key="10">
    <source>
        <dbReference type="Pfam" id="PF00955"/>
    </source>
</evidence>
<dbReference type="GeneTree" id="ENSGT00940000154894"/>
<dbReference type="Pfam" id="PF00955">
    <property type="entry name" value="HCO3_cotransp"/>
    <property type="match status" value="2"/>
</dbReference>
<name>A0A8D0CZ48_SANLU</name>
<dbReference type="InterPro" id="IPR016152">
    <property type="entry name" value="PTrfase/Anion_transptr"/>
</dbReference>
<keyword evidence="3" id="KW-0813">Transport</keyword>
<dbReference type="GO" id="GO:0006820">
    <property type="term" value="P:monoatomic anion transport"/>
    <property type="evidence" value="ECO:0007669"/>
    <property type="project" value="InterPro"/>
</dbReference>
<feature type="transmembrane region" description="Helical" evidence="9">
    <location>
        <begin position="370"/>
        <end position="392"/>
    </location>
</feature>
<dbReference type="Gene3D" id="1.10.287.570">
    <property type="entry name" value="Helical hairpin bin"/>
    <property type="match status" value="1"/>
</dbReference>
<evidence type="ECO:0000256" key="1">
    <source>
        <dbReference type="ARBA" id="ARBA00004651"/>
    </source>
</evidence>
<comment type="subcellular location">
    <subcellularLocation>
        <location evidence="1">Cell membrane</location>
        <topology evidence="1">Multi-pass membrane protein</topology>
    </subcellularLocation>
</comment>
<gene>
    <name evidence="11" type="primary">LOC116052520</name>
</gene>
<keyword evidence="6 9" id="KW-1133">Transmembrane helix</keyword>
<dbReference type="AlphaFoldDB" id="A0A8D0CZ48"/>
<dbReference type="PANTHER" id="PTHR11453">
    <property type="entry name" value="ANION EXCHANGE PROTEIN"/>
    <property type="match status" value="1"/>
</dbReference>
<dbReference type="InterPro" id="IPR003020">
    <property type="entry name" value="HCO3_transpt_euk"/>
</dbReference>